<keyword evidence="7" id="KW-1133">Transmembrane helix</keyword>
<feature type="transmembrane region" description="Helical" evidence="7">
    <location>
        <begin position="55"/>
        <end position="73"/>
    </location>
</feature>
<keyword evidence="4 7" id="KW-0472">Membrane</keyword>
<evidence type="ECO:0000256" key="2">
    <source>
        <dbReference type="ARBA" id="ARBA00022676"/>
    </source>
</evidence>
<feature type="region of interest" description="Disordered" evidence="6">
    <location>
        <begin position="16"/>
        <end position="47"/>
    </location>
</feature>
<dbReference type="GO" id="GO:0015020">
    <property type="term" value="F:glucuronosyltransferase activity"/>
    <property type="evidence" value="ECO:0007669"/>
    <property type="project" value="InterPro"/>
</dbReference>
<dbReference type="EMBL" id="CM010722">
    <property type="protein sequence ID" value="RZC74470.1"/>
    <property type="molecule type" value="Genomic_DNA"/>
</dbReference>
<dbReference type="Pfam" id="PF02485">
    <property type="entry name" value="Branch"/>
    <property type="match status" value="1"/>
</dbReference>
<dbReference type="Proteomes" id="UP000316621">
    <property type="component" value="Chromosome 8"/>
</dbReference>
<feature type="compositionally biased region" description="Polar residues" evidence="6">
    <location>
        <begin position="36"/>
        <end position="47"/>
    </location>
</feature>
<evidence type="ECO:0000256" key="6">
    <source>
        <dbReference type="SAM" id="MobiDB-lite"/>
    </source>
</evidence>
<dbReference type="PANTHER" id="PTHR45719">
    <property type="entry name" value="GLYCOSYLTRANSFERASE"/>
    <property type="match status" value="1"/>
</dbReference>
<proteinExistence type="predicted"/>
<keyword evidence="3" id="KW-0808">Transferase</keyword>
<evidence type="ECO:0000313" key="8">
    <source>
        <dbReference type="EMBL" id="RZC74470.1"/>
    </source>
</evidence>
<evidence type="ECO:0000256" key="7">
    <source>
        <dbReference type="SAM" id="Phobius"/>
    </source>
</evidence>
<dbReference type="GO" id="GO:0016020">
    <property type="term" value="C:membrane"/>
    <property type="evidence" value="ECO:0007669"/>
    <property type="project" value="UniProtKB-SubCell"/>
</dbReference>
<evidence type="ECO:0000256" key="3">
    <source>
        <dbReference type="ARBA" id="ARBA00022679"/>
    </source>
</evidence>
<evidence type="ECO:0000256" key="4">
    <source>
        <dbReference type="ARBA" id="ARBA00023136"/>
    </source>
</evidence>
<dbReference type="OMA" id="HIGWRES"/>
<dbReference type="InterPro" id="IPR003406">
    <property type="entry name" value="Glyco_trans_14"/>
</dbReference>
<keyword evidence="5" id="KW-0325">Glycoprotein</keyword>
<keyword evidence="9" id="KW-1185">Reference proteome</keyword>
<dbReference type="PANTHER" id="PTHR45719:SF10">
    <property type="entry name" value="CORE-2_I-BRANCHING BETA-1,6-N-ACETYLGLUCOSAMINYLTRANSFERASE FAMILY PROTEIN"/>
    <property type="match status" value="1"/>
</dbReference>
<evidence type="ECO:0000313" key="9">
    <source>
        <dbReference type="Proteomes" id="UP000316621"/>
    </source>
</evidence>
<name>A0A4Y7KQ44_PAPSO</name>
<dbReference type="OrthoDB" id="2019572at2759"/>
<dbReference type="InterPro" id="IPR044610">
    <property type="entry name" value="GLCAT14A/B/C"/>
</dbReference>
<gene>
    <name evidence="8" type="ORF">C5167_049949</name>
</gene>
<dbReference type="Gramene" id="RZC74470">
    <property type="protein sequence ID" value="RZC74470"/>
    <property type="gene ID" value="C5167_049949"/>
</dbReference>
<keyword evidence="7" id="KW-0812">Transmembrane</keyword>
<evidence type="ECO:0000256" key="5">
    <source>
        <dbReference type="ARBA" id="ARBA00023180"/>
    </source>
</evidence>
<evidence type="ECO:0000256" key="1">
    <source>
        <dbReference type="ARBA" id="ARBA00004606"/>
    </source>
</evidence>
<dbReference type="AlphaFoldDB" id="A0A4Y7KQ44"/>
<comment type="subcellular location">
    <subcellularLocation>
        <location evidence="1">Membrane</location>
        <topology evidence="1">Single-pass type II membrane protein</topology>
    </subcellularLocation>
</comment>
<keyword evidence="2" id="KW-0328">Glycosyltransferase</keyword>
<reference evidence="8 9" key="1">
    <citation type="journal article" date="2018" name="Science">
        <title>The opium poppy genome and morphinan production.</title>
        <authorList>
            <person name="Guo L."/>
            <person name="Winzer T."/>
            <person name="Yang X."/>
            <person name="Li Y."/>
            <person name="Ning Z."/>
            <person name="He Z."/>
            <person name="Teodor R."/>
            <person name="Lu Y."/>
            <person name="Bowser T.A."/>
            <person name="Graham I.A."/>
            <person name="Ye K."/>
        </authorList>
    </citation>
    <scope>NUCLEOTIDE SEQUENCE [LARGE SCALE GENOMIC DNA]</scope>
    <source>
        <strain evidence="9">cv. HN1</strain>
        <tissue evidence="8">Leaves</tissue>
    </source>
</reference>
<accession>A0A4Y7KQ44</accession>
<sequence length="456" mass="51374">MTSFSTNSKFQLHIITKTSKTGKQKTEKQKQMGNEVANTPTTTTAKNESSKRRSLYCLLSIISVSLIFILSYSSSPSSSSSFSILNRKQKTQIQIQSLVSKLKPNAPPLPSIAYVITGSNGENDRIFRLLKSIYHPKNQYLLHLDLTAPQSQREELVNFVQSNPIFNSLQNVNVVGNPDFSNPKGSSSVSSILHTASLLLRFSSNWDWFINLSSSDYPLISQDDLLHILYFVPKDLNFLNHSSYIGWKEARRIKKIVVDQGLFLTENSDIFYATQKRELPKAYRLFTGSASTILSRKLVEHCIVGSENLPRTVLMYLSNTPSSQVNYFQTVACNSREFSKTIVNHNLRWQWHSSLNGSNNANELDEMIDSGAVFGTGFILDESVLDHIDQEVLKRRPGRILPGGWCLGDYHSYNDPCMVKGSVDIVRPGPGSTRLEKLLVRLLSSQTFQSRQCMVE</sequence>
<organism evidence="8 9">
    <name type="scientific">Papaver somniferum</name>
    <name type="common">Opium poppy</name>
    <dbReference type="NCBI Taxonomy" id="3469"/>
    <lineage>
        <taxon>Eukaryota</taxon>
        <taxon>Viridiplantae</taxon>
        <taxon>Streptophyta</taxon>
        <taxon>Embryophyta</taxon>
        <taxon>Tracheophyta</taxon>
        <taxon>Spermatophyta</taxon>
        <taxon>Magnoliopsida</taxon>
        <taxon>Ranunculales</taxon>
        <taxon>Papaveraceae</taxon>
        <taxon>Papaveroideae</taxon>
        <taxon>Papaver</taxon>
    </lineage>
</organism>
<protein>
    <submittedName>
        <fullName evidence="8">Uncharacterized protein</fullName>
    </submittedName>
</protein>